<accession>A0A6L2JXM0</accession>
<feature type="domain" description="Integrase zinc-binding" evidence="1">
    <location>
        <begin position="328"/>
        <end position="368"/>
    </location>
</feature>
<reference evidence="2" key="1">
    <citation type="journal article" date="2019" name="Sci. Rep.">
        <title>Draft genome of Tanacetum cinerariifolium, the natural source of mosquito coil.</title>
        <authorList>
            <person name="Yamashiro T."/>
            <person name="Shiraishi A."/>
            <person name="Satake H."/>
            <person name="Nakayama K."/>
        </authorList>
    </citation>
    <scope>NUCLEOTIDE SEQUENCE</scope>
</reference>
<gene>
    <name evidence="2" type="ORF">Tci_012593</name>
</gene>
<organism evidence="2">
    <name type="scientific">Tanacetum cinerariifolium</name>
    <name type="common">Dalmatian daisy</name>
    <name type="synonym">Chrysanthemum cinerariifolium</name>
    <dbReference type="NCBI Taxonomy" id="118510"/>
    <lineage>
        <taxon>Eukaryota</taxon>
        <taxon>Viridiplantae</taxon>
        <taxon>Streptophyta</taxon>
        <taxon>Embryophyta</taxon>
        <taxon>Tracheophyta</taxon>
        <taxon>Spermatophyta</taxon>
        <taxon>Magnoliopsida</taxon>
        <taxon>eudicotyledons</taxon>
        <taxon>Gunneridae</taxon>
        <taxon>Pentapetalae</taxon>
        <taxon>asterids</taxon>
        <taxon>campanulids</taxon>
        <taxon>Asterales</taxon>
        <taxon>Asteraceae</taxon>
        <taxon>Asteroideae</taxon>
        <taxon>Anthemideae</taxon>
        <taxon>Anthemidinae</taxon>
        <taxon>Tanacetum</taxon>
    </lineage>
</organism>
<dbReference type="AlphaFoldDB" id="A0A6L2JXM0"/>
<keyword evidence="2" id="KW-0808">Transferase</keyword>
<dbReference type="EMBL" id="BKCJ010001326">
    <property type="protein sequence ID" value="GEU40615.1"/>
    <property type="molecule type" value="Genomic_DNA"/>
</dbReference>
<comment type="caution">
    <text evidence="2">The sequence shown here is derived from an EMBL/GenBank/DDBJ whole genome shotgun (WGS) entry which is preliminary data.</text>
</comment>
<keyword evidence="2" id="KW-0548">Nucleotidyltransferase</keyword>
<keyword evidence="2" id="KW-0695">RNA-directed DNA polymerase</keyword>
<proteinExistence type="predicted"/>
<evidence type="ECO:0000259" key="1">
    <source>
        <dbReference type="Pfam" id="PF17921"/>
    </source>
</evidence>
<protein>
    <submittedName>
        <fullName evidence="2">Reverse transcriptase domain-containing protein</fullName>
    </submittedName>
</protein>
<dbReference type="InterPro" id="IPR052160">
    <property type="entry name" value="Gypsy_RT_Integrase-like"/>
</dbReference>
<dbReference type="InterPro" id="IPR041588">
    <property type="entry name" value="Integrase_H2C2"/>
</dbReference>
<evidence type="ECO:0000313" key="2">
    <source>
        <dbReference type="EMBL" id="GEU40615.1"/>
    </source>
</evidence>
<dbReference type="Pfam" id="PF17921">
    <property type="entry name" value="Integrase_H2C2"/>
    <property type="match status" value="1"/>
</dbReference>
<dbReference type="Gene3D" id="1.10.340.70">
    <property type="match status" value="1"/>
</dbReference>
<name>A0A6L2JXM0_TANCI</name>
<dbReference type="GO" id="GO:0003964">
    <property type="term" value="F:RNA-directed DNA polymerase activity"/>
    <property type="evidence" value="ECO:0007669"/>
    <property type="project" value="UniProtKB-KW"/>
</dbReference>
<sequence length="425" mass="48099">MVTKLRNEITKFEQKPHESLFEAWEHYKLSIDRFPNHNILLVTQIDTFYNGLTLSHRDTINGAAGGTFMQKTPEECYELIENMTAHHNQWDTSAIRDETSRNISSTSTTETVGGYTQETAYATTGNYNSRACEEYVQEVLGFSDNSKSGNPTPTSEPIIALSSPSLAPFEGGDFILEEIKACLTSELIPSRIDDTDLNLEGDICLLEELLNNDPSLSPLPLKNLNVEEIKIVKSSIDEPLELELKEMLSHLEYAYLKRTNKLPVIISKDLKDNEKEALLKMDFLATFKSQLIPKTRNRPLSPVLMEHLLIKECLLAFAMLLGHFKGPTEGHHGANFTAKKVFDADFFWPTIYRDAHDLVTRCDACQRQGKISQRDKMPQNAIQVCEISTYGASISWDYFRLLEETNIFSWPLIIVKVGRSEGASH</sequence>
<dbReference type="PANTHER" id="PTHR47266">
    <property type="entry name" value="ENDONUCLEASE-RELATED"/>
    <property type="match status" value="1"/>
</dbReference>